<feature type="compositionally biased region" description="Polar residues" evidence="9">
    <location>
        <begin position="213"/>
        <end position="223"/>
    </location>
</feature>
<keyword evidence="3" id="KW-1003">Cell membrane</keyword>
<evidence type="ECO:0000256" key="4">
    <source>
        <dbReference type="ARBA" id="ARBA00022692"/>
    </source>
</evidence>
<keyword evidence="4" id="KW-0812">Transmembrane</keyword>
<sequence length="242" mass="26055">MNPDDVPADGSFDALMAGHALGDLDEAEREQLARLLRQQPELEQRLSEFRTTLELLPLALPQTAAPPERLRRRLISGQGTPRRQQAPERPSVPGWLWPTLLGTALLGLGIELHQTRQQLAQIQRQLQPATAAVAPVSRRMTLEALAPGMPGSGEVMVTGNPTNNVLMLNDLPPLPPHHTYRLWANVGGKKVGCVAFVPTAQGHVAMLIPPQPTSQATSVSVSVETDPMGTEPKGPTVLSSSI</sequence>
<evidence type="ECO:0000256" key="8">
    <source>
        <dbReference type="ARBA" id="ARBA00030803"/>
    </source>
</evidence>
<evidence type="ECO:0000256" key="1">
    <source>
        <dbReference type="ARBA" id="ARBA00004167"/>
    </source>
</evidence>
<evidence type="ECO:0000256" key="2">
    <source>
        <dbReference type="ARBA" id="ARBA00004236"/>
    </source>
</evidence>
<dbReference type="Pfam" id="PF10099">
    <property type="entry name" value="RskA_C"/>
    <property type="match status" value="1"/>
</dbReference>
<proteinExistence type="predicted"/>
<evidence type="ECO:0000313" key="12">
    <source>
        <dbReference type="Proteomes" id="UP001304461"/>
    </source>
</evidence>
<accession>A0ABU5RQ66</accession>
<dbReference type="PANTHER" id="PTHR37461:SF1">
    <property type="entry name" value="ANTI-SIGMA-K FACTOR RSKA"/>
    <property type="match status" value="1"/>
</dbReference>
<dbReference type="Gene3D" id="1.10.10.1320">
    <property type="entry name" value="Anti-sigma factor, zinc-finger domain"/>
    <property type="match status" value="1"/>
</dbReference>
<evidence type="ECO:0000256" key="9">
    <source>
        <dbReference type="SAM" id="MobiDB-lite"/>
    </source>
</evidence>
<dbReference type="InterPro" id="IPR051474">
    <property type="entry name" value="Anti-sigma-K/W_factor"/>
</dbReference>
<dbReference type="InterPro" id="IPR018764">
    <property type="entry name" value="RskA_C"/>
</dbReference>
<gene>
    <name evidence="11" type="ORF">VB738_01425</name>
</gene>
<evidence type="ECO:0000259" key="10">
    <source>
        <dbReference type="Pfam" id="PF10099"/>
    </source>
</evidence>
<keyword evidence="6" id="KW-0472">Membrane</keyword>
<dbReference type="Proteomes" id="UP001304461">
    <property type="component" value="Unassembled WGS sequence"/>
</dbReference>
<evidence type="ECO:0000256" key="3">
    <source>
        <dbReference type="ARBA" id="ARBA00022475"/>
    </source>
</evidence>
<dbReference type="PANTHER" id="PTHR37461">
    <property type="entry name" value="ANTI-SIGMA-K FACTOR RSKA"/>
    <property type="match status" value="1"/>
</dbReference>
<name>A0ABU5RQ66_9CYAN</name>
<organism evidence="11 12">
    <name type="scientific">Cyanobium gracile UHCC 0139</name>
    <dbReference type="NCBI Taxonomy" id="3110308"/>
    <lineage>
        <taxon>Bacteria</taxon>
        <taxon>Bacillati</taxon>
        <taxon>Cyanobacteriota</taxon>
        <taxon>Cyanophyceae</taxon>
        <taxon>Synechococcales</taxon>
        <taxon>Prochlorococcaceae</taxon>
        <taxon>Cyanobium</taxon>
    </lineage>
</organism>
<feature type="region of interest" description="Disordered" evidence="9">
    <location>
        <begin position="212"/>
        <end position="242"/>
    </location>
</feature>
<evidence type="ECO:0000256" key="6">
    <source>
        <dbReference type="ARBA" id="ARBA00023136"/>
    </source>
</evidence>
<dbReference type="EMBL" id="JAYGHX010000001">
    <property type="protein sequence ID" value="MEA5389910.1"/>
    <property type="molecule type" value="Genomic_DNA"/>
</dbReference>
<protein>
    <recommendedName>
        <fullName evidence="8">Regulator of SigK</fullName>
    </recommendedName>
    <alternativeName>
        <fullName evidence="7">Sigma-K anti-sigma factor RskA</fullName>
    </alternativeName>
</protein>
<dbReference type="InterPro" id="IPR041916">
    <property type="entry name" value="Anti_sigma_zinc_sf"/>
</dbReference>
<evidence type="ECO:0000256" key="7">
    <source>
        <dbReference type="ARBA" id="ARBA00029829"/>
    </source>
</evidence>
<evidence type="ECO:0000256" key="5">
    <source>
        <dbReference type="ARBA" id="ARBA00022989"/>
    </source>
</evidence>
<keyword evidence="12" id="KW-1185">Reference proteome</keyword>
<keyword evidence="5" id="KW-1133">Transmembrane helix</keyword>
<comment type="caution">
    <text evidence="11">The sequence shown here is derived from an EMBL/GenBank/DDBJ whole genome shotgun (WGS) entry which is preliminary data.</text>
</comment>
<evidence type="ECO:0000313" key="11">
    <source>
        <dbReference type="EMBL" id="MEA5389910.1"/>
    </source>
</evidence>
<feature type="domain" description="Anti-sigma K factor RskA C-terminal" evidence="10">
    <location>
        <begin position="104"/>
        <end position="235"/>
    </location>
</feature>
<dbReference type="RefSeq" id="WP_323304036.1">
    <property type="nucleotide sequence ID" value="NZ_JAYGHX010000001.1"/>
</dbReference>
<comment type="subcellular location">
    <subcellularLocation>
        <location evidence="2">Cell membrane</location>
    </subcellularLocation>
    <subcellularLocation>
        <location evidence="1">Membrane</location>
        <topology evidence="1">Single-pass membrane protein</topology>
    </subcellularLocation>
</comment>
<reference evidence="11 12" key="1">
    <citation type="submission" date="2023-12" db="EMBL/GenBank/DDBJ databases">
        <title>Baltic Sea Cyanobacteria.</title>
        <authorList>
            <person name="Delbaje E."/>
            <person name="Fewer D.P."/>
            <person name="Shishido T.K."/>
        </authorList>
    </citation>
    <scope>NUCLEOTIDE SEQUENCE [LARGE SCALE GENOMIC DNA]</scope>
    <source>
        <strain evidence="11 12">UHCC 0139</strain>
    </source>
</reference>